<evidence type="ECO:0000256" key="3">
    <source>
        <dbReference type="ARBA" id="ARBA00022475"/>
    </source>
</evidence>
<evidence type="ECO:0000256" key="6">
    <source>
        <dbReference type="ARBA" id="ARBA00023136"/>
    </source>
</evidence>
<gene>
    <name evidence="9" type="ORF">R2Q92_13460</name>
</gene>
<sequence>MSDIDSAPSEAASAQDRLPASRRQAMGIAKDLALHVGAPLLLFLLLAVAWEWTALTFTSVLPPIHEVSEDIASRPDFYLENLLSTVRSAMIGLVIGVTAALVLGAAIVHFTFLRAAIMPVALLLNVTPIVAIAPALVVAFGFSDLPRIVIAAVSAFFPMLINSITGLRSVDPQALEVFRAMAASSREIFLRLRIPSSLPYLFAGLRLSVTAAMVGAVVSEFTGASRGIGAVIVSATTYLNLPQMWAAILFSAVTTLCLLGIIGLLERVIVRW</sequence>
<accession>A0ABU5N9S7</accession>
<dbReference type="InterPro" id="IPR035906">
    <property type="entry name" value="MetI-like_sf"/>
</dbReference>
<keyword evidence="2 7" id="KW-0813">Transport</keyword>
<keyword evidence="10" id="KW-1185">Reference proteome</keyword>
<evidence type="ECO:0000256" key="1">
    <source>
        <dbReference type="ARBA" id="ARBA00004651"/>
    </source>
</evidence>
<dbReference type="Gene3D" id="1.10.3720.10">
    <property type="entry name" value="MetI-like"/>
    <property type="match status" value="1"/>
</dbReference>
<feature type="transmembrane region" description="Helical" evidence="7">
    <location>
        <begin position="89"/>
        <end position="113"/>
    </location>
</feature>
<protein>
    <submittedName>
        <fullName evidence="9">ABC transporter permease</fullName>
    </submittedName>
</protein>
<proteinExistence type="inferred from homology"/>
<keyword evidence="6 7" id="KW-0472">Membrane</keyword>
<dbReference type="InterPro" id="IPR000515">
    <property type="entry name" value="MetI-like"/>
</dbReference>
<feature type="transmembrane region" description="Helical" evidence="7">
    <location>
        <begin position="148"/>
        <end position="167"/>
    </location>
</feature>
<dbReference type="PANTHER" id="PTHR30151">
    <property type="entry name" value="ALKANE SULFONATE ABC TRANSPORTER-RELATED, MEMBRANE SUBUNIT"/>
    <property type="match status" value="1"/>
</dbReference>
<name>A0ABU5N9S7_9MICO</name>
<feature type="transmembrane region" description="Helical" evidence="7">
    <location>
        <begin position="244"/>
        <end position="265"/>
    </location>
</feature>
<evidence type="ECO:0000313" key="9">
    <source>
        <dbReference type="EMBL" id="MDZ8162839.1"/>
    </source>
</evidence>
<feature type="domain" description="ABC transmembrane type-1" evidence="8">
    <location>
        <begin position="78"/>
        <end position="266"/>
    </location>
</feature>
<dbReference type="SUPFAM" id="SSF161098">
    <property type="entry name" value="MetI-like"/>
    <property type="match status" value="1"/>
</dbReference>
<keyword evidence="5 7" id="KW-1133">Transmembrane helix</keyword>
<dbReference type="RefSeq" id="WP_206697109.1">
    <property type="nucleotide sequence ID" value="NZ_BAAAPT010000001.1"/>
</dbReference>
<organism evidence="9 10">
    <name type="scientific">Microbacterium aquimaris</name>
    <dbReference type="NCBI Taxonomy" id="459816"/>
    <lineage>
        <taxon>Bacteria</taxon>
        <taxon>Bacillati</taxon>
        <taxon>Actinomycetota</taxon>
        <taxon>Actinomycetes</taxon>
        <taxon>Micrococcales</taxon>
        <taxon>Microbacteriaceae</taxon>
        <taxon>Microbacterium</taxon>
    </lineage>
</organism>
<evidence type="ECO:0000256" key="7">
    <source>
        <dbReference type="RuleBase" id="RU363032"/>
    </source>
</evidence>
<dbReference type="EMBL" id="JAWJYN010000003">
    <property type="protein sequence ID" value="MDZ8162839.1"/>
    <property type="molecule type" value="Genomic_DNA"/>
</dbReference>
<comment type="similarity">
    <text evidence="7">Belongs to the binding-protein-dependent transport system permease family.</text>
</comment>
<dbReference type="PANTHER" id="PTHR30151:SF20">
    <property type="entry name" value="ABC TRANSPORTER PERMEASE PROTEIN HI_0355-RELATED"/>
    <property type="match status" value="1"/>
</dbReference>
<comment type="caution">
    <text evidence="9">The sequence shown here is derived from an EMBL/GenBank/DDBJ whole genome shotgun (WGS) entry which is preliminary data.</text>
</comment>
<keyword evidence="3" id="KW-1003">Cell membrane</keyword>
<dbReference type="PROSITE" id="PS50928">
    <property type="entry name" value="ABC_TM1"/>
    <property type="match status" value="1"/>
</dbReference>
<feature type="transmembrane region" description="Helical" evidence="7">
    <location>
        <begin position="198"/>
        <end position="218"/>
    </location>
</feature>
<comment type="subcellular location">
    <subcellularLocation>
        <location evidence="1 7">Cell membrane</location>
        <topology evidence="1 7">Multi-pass membrane protein</topology>
    </subcellularLocation>
</comment>
<reference evidence="9 10" key="1">
    <citation type="submission" date="2023-10" db="EMBL/GenBank/DDBJ databases">
        <title>Microbacterium xanthum sp. nov., isolated from seaweed.</title>
        <authorList>
            <person name="Lee S.D."/>
        </authorList>
    </citation>
    <scope>NUCLEOTIDE SEQUENCE [LARGE SCALE GENOMIC DNA]</scope>
    <source>
        <strain evidence="9 10">KCTC 19124</strain>
    </source>
</reference>
<keyword evidence="4 7" id="KW-0812">Transmembrane</keyword>
<evidence type="ECO:0000259" key="8">
    <source>
        <dbReference type="PROSITE" id="PS50928"/>
    </source>
</evidence>
<evidence type="ECO:0000313" key="10">
    <source>
        <dbReference type="Proteomes" id="UP001291912"/>
    </source>
</evidence>
<evidence type="ECO:0000256" key="5">
    <source>
        <dbReference type="ARBA" id="ARBA00022989"/>
    </source>
</evidence>
<evidence type="ECO:0000256" key="2">
    <source>
        <dbReference type="ARBA" id="ARBA00022448"/>
    </source>
</evidence>
<dbReference type="Pfam" id="PF00528">
    <property type="entry name" value="BPD_transp_1"/>
    <property type="match status" value="1"/>
</dbReference>
<dbReference type="Proteomes" id="UP001291912">
    <property type="component" value="Unassembled WGS sequence"/>
</dbReference>
<feature type="transmembrane region" description="Helical" evidence="7">
    <location>
        <begin position="120"/>
        <end position="142"/>
    </location>
</feature>
<evidence type="ECO:0000256" key="4">
    <source>
        <dbReference type="ARBA" id="ARBA00022692"/>
    </source>
</evidence>
<feature type="transmembrane region" description="Helical" evidence="7">
    <location>
        <begin position="32"/>
        <end position="50"/>
    </location>
</feature>